<dbReference type="AlphaFoldDB" id="A0A066RH98"/>
<organism evidence="1 2">
    <name type="scientific">Photobacterium galatheae</name>
    <dbReference type="NCBI Taxonomy" id="1654360"/>
    <lineage>
        <taxon>Bacteria</taxon>
        <taxon>Pseudomonadati</taxon>
        <taxon>Pseudomonadota</taxon>
        <taxon>Gammaproteobacteria</taxon>
        <taxon>Vibrionales</taxon>
        <taxon>Vibrionaceae</taxon>
        <taxon>Photobacterium</taxon>
    </lineage>
</organism>
<protein>
    <submittedName>
        <fullName evidence="1">Uncharacterized protein</fullName>
    </submittedName>
</protein>
<comment type="caution">
    <text evidence="1">The sequence shown here is derived from an EMBL/GenBank/DDBJ whole genome shotgun (WGS) entry which is preliminary data.</text>
</comment>
<evidence type="ECO:0000313" key="1">
    <source>
        <dbReference type="EMBL" id="KDM89820.1"/>
    </source>
</evidence>
<dbReference type="STRING" id="1654360.EA58_20430"/>
<gene>
    <name evidence="1" type="ORF">EA58_20430</name>
</gene>
<reference evidence="1 2" key="1">
    <citation type="submission" date="2014-04" db="EMBL/GenBank/DDBJ databases">
        <title>Draft genome sequence of Photobacterium halotolerans S2753: a solonamide, ngercheumicin and holomycin producer.</title>
        <authorList>
            <person name="Machado H.R."/>
            <person name="Gram L."/>
        </authorList>
    </citation>
    <scope>NUCLEOTIDE SEQUENCE [LARGE SCALE GENOMIC DNA]</scope>
    <source>
        <strain evidence="1 2">S2753</strain>
    </source>
</reference>
<accession>A0A066RH98</accession>
<dbReference type="Proteomes" id="UP000027192">
    <property type="component" value="Unassembled WGS sequence"/>
</dbReference>
<name>A0A066RH98_9GAMM</name>
<proteinExistence type="predicted"/>
<sequence>MDRCRTIDVPIIEFFSVNVNLKARITRLIRQILHNETQVHGLVQMLSKVTMFSLCDHLFGGVNKCSVVFEVFIGQQVACQLITTG</sequence>
<keyword evidence="2" id="KW-1185">Reference proteome</keyword>
<dbReference type="EMBL" id="JMIB01000043">
    <property type="protein sequence ID" value="KDM89820.1"/>
    <property type="molecule type" value="Genomic_DNA"/>
</dbReference>
<evidence type="ECO:0000313" key="2">
    <source>
        <dbReference type="Proteomes" id="UP000027192"/>
    </source>
</evidence>